<dbReference type="Proteomes" id="UP000241193">
    <property type="component" value="Unassembled WGS sequence"/>
</dbReference>
<sequence length="704" mass="79230">MWRQVPLTRIKERAKLASEQDQPPPAMPPPTPCRHIRPALPPAVAALVGITVAGPAPASDDLFFSELPIVASVSRLPQRLADAPSAVTVIDRATIRASGARALSDVFRLVPGFQTFAGSDKPVAVHYHGITDQDYAARTQVLIDGRSLHSPLFSSGMNWELVPVALEDIERIEVVRGSNTTAYGTNAFLGVINIVTREPALVRGLSLAASNGNQGVRDHTLRTGGALGEAGNFRLTLQERRDDGLDHRLDPHPVGANWRTSNRTRTLDVRSDFQLGQHDYLEFSFGRAESRQLTGRVIRASGAPEADNPLRNLDQASTWLQARWLHSYADFADFALRYTYSADTLDNSFVHPTLGKTNPYGGRGTRHEIEALHTFLPSANTRLAWGASWRRDTYDSSTMLYGMGKVTRNIGRVFANGDWRPTHWLTLNAGLSEEYDSIAGSHFAPRASINLHIDQENTLRLGYARAWRTPSTLDYKAYQRATPATMEWVGNPDLPAERLKSVEVGYLGDWRAWRMSLDVRHFREQVFDRQIMRIRPSAVPGYTVQNVHDLELRGYEFQWKWQPFDGTRLQFNHASIRIDAMLSPVGQWLAVAPGNNFSGRVAQYNELSENSAPRRSSSLLWMQALPGGFDFSVAYYRVREIKWTRNTDAEPYNRTDARVAYTFRNGARRGELAYTMQSIDGRHAEERMERIVERRHWVTLSLDL</sequence>
<reference evidence="15 16" key="2">
    <citation type="submission" date="2018-04" db="EMBL/GenBank/DDBJ databases">
        <title>Thauera lacus sp. nov., isolated from an saline lake in Inner Mongolia, China.</title>
        <authorList>
            <person name="Liang Q.-Y."/>
        </authorList>
    </citation>
    <scope>NUCLEOTIDE SEQUENCE [LARGE SCALE GENOMIC DNA]</scope>
    <source>
        <strain evidence="15 16">D20</strain>
    </source>
</reference>
<dbReference type="InterPro" id="IPR000531">
    <property type="entry name" value="Beta-barrel_TonB"/>
</dbReference>
<evidence type="ECO:0000256" key="4">
    <source>
        <dbReference type="ARBA" id="ARBA00022452"/>
    </source>
</evidence>
<evidence type="ECO:0000256" key="2">
    <source>
        <dbReference type="ARBA" id="ARBA00009810"/>
    </source>
</evidence>
<protein>
    <submittedName>
        <fullName evidence="15">TonB-dependent receptor</fullName>
    </submittedName>
</protein>
<reference evidence="15 16" key="1">
    <citation type="submission" date="2018-03" db="EMBL/GenBank/DDBJ databases">
        <authorList>
            <person name="Keele B.F."/>
        </authorList>
    </citation>
    <scope>NUCLEOTIDE SEQUENCE [LARGE SCALE GENOMIC DNA]</scope>
    <source>
        <strain evidence="15 16">D20</strain>
    </source>
</reference>
<evidence type="ECO:0000256" key="7">
    <source>
        <dbReference type="ARBA" id="ARBA00023136"/>
    </source>
</evidence>
<dbReference type="GO" id="GO:0044718">
    <property type="term" value="P:siderophore transmembrane transport"/>
    <property type="evidence" value="ECO:0007669"/>
    <property type="project" value="TreeGrafter"/>
</dbReference>
<comment type="subcellular location">
    <subcellularLocation>
        <location evidence="1 10">Cell outer membrane</location>
        <topology evidence="1 10">Multi-pass membrane protein</topology>
    </subcellularLocation>
</comment>
<proteinExistence type="inferred from homology"/>
<comment type="similarity">
    <text evidence="2 10 11">Belongs to the TonB-dependent receptor family.</text>
</comment>
<dbReference type="Pfam" id="PF07715">
    <property type="entry name" value="Plug"/>
    <property type="match status" value="1"/>
</dbReference>
<dbReference type="Gene3D" id="2.170.130.10">
    <property type="entry name" value="TonB-dependent receptor, plug domain"/>
    <property type="match status" value="1"/>
</dbReference>
<keyword evidence="6 11" id="KW-0798">TonB box</keyword>
<dbReference type="GO" id="GO:0015344">
    <property type="term" value="F:siderophore uptake transmembrane transporter activity"/>
    <property type="evidence" value="ECO:0007669"/>
    <property type="project" value="TreeGrafter"/>
</dbReference>
<keyword evidence="16" id="KW-1185">Reference proteome</keyword>
<dbReference type="Pfam" id="PF00593">
    <property type="entry name" value="TonB_dep_Rec_b-barrel"/>
    <property type="match status" value="1"/>
</dbReference>
<evidence type="ECO:0000313" key="16">
    <source>
        <dbReference type="Proteomes" id="UP000241193"/>
    </source>
</evidence>
<name>A0A2T4IDY9_9RHOO</name>
<keyword evidence="7 10" id="KW-0472">Membrane</keyword>
<evidence type="ECO:0000313" key="15">
    <source>
        <dbReference type="EMBL" id="PTD95992.1"/>
    </source>
</evidence>
<keyword evidence="8 15" id="KW-0675">Receptor</keyword>
<evidence type="ECO:0000256" key="5">
    <source>
        <dbReference type="ARBA" id="ARBA00022692"/>
    </source>
</evidence>
<keyword evidence="3 10" id="KW-0813">Transport</keyword>
<dbReference type="InterPro" id="IPR036942">
    <property type="entry name" value="Beta-barrel_TonB_sf"/>
</dbReference>
<comment type="caution">
    <text evidence="15">The sequence shown here is derived from an EMBL/GenBank/DDBJ whole genome shotgun (WGS) entry which is preliminary data.</text>
</comment>
<evidence type="ECO:0000256" key="11">
    <source>
        <dbReference type="RuleBase" id="RU003357"/>
    </source>
</evidence>
<dbReference type="GO" id="GO:0009279">
    <property type="term" value="C:cell outer membrane"/>
    <property type="evidence" value="ECO:0007669"/>
    <property type="project" value="UniProtKB-SubCell"/>
</dbReference>
<accession>A0A2T4IDY9</accession>
<feature type="domain" description="TonB-dependent receptor-like beta-barrel" evidence="13">
    <location>
        <begin position="271"/>
        <end position="664"/>
    </location>
</feature>
<evidence type="ECO:0000256" key="6">
    <source>
        <dbReference type="ARBA" id="ARBA00023077"/>
    </source>
</evidence>
<dbReference type="OrthoDB" id="183532at2"/>
<dbReference type="Gene3D" id="2.40.170.20">
    <property type="entry name" value="TonB-dependent receptor, beta-barrel domain"/>
    <property type="match status" value="1"/>
</dbReference>
<keyword evidence="4 10" id="KW-1134">Transmembrane beta strand</keyword>
<dbReference type="SUPFAM" id="SSF56935">
    <property type="entry name" value="Porins"/>
    <property type="match status" value="1"/>
</dbReference>
<evidence type="ECO:0000256" key="10">
    <source>
        <dbReference type="PROSITE-ProRule" id="PRU01360"/>
    </source>
</evidence>
<evidence type="ECO:0000256" key="9">
    <source>
        <dbReference type="ARBA" id="ARBA00023237"/>
    </source>
</evidence>
<dbReference type="EMBL" id="PZKC01000009">
    <property type="protein sequence ID" value="PTD95992.1"/>
    <property type="molecule type" value="Genomic_DNA"/>
</dbReference>
<evidence type="ECO:0000256" key="1">
    <source>
        <dbReference type="ARBA" id="ARBA00004571"/>
    </source>
</evidence>
<evidence type="ECO:0000256" key="8">
    <source>
        <dbReference type="ARBA" id="ARBA00023170"/>
    </source>
</evidence>
<dbReference type="AlphaFoldDB" id="A0A2T4IDY9"/>
<keyword evidence="9 10" id="KW-0998">Cell outer membrane</keyword>
<feature type="domain" description="TonB-dependent receptor plug" evidence="14">
    <location>
        <begin position="80"/>
        <end position="191"/>
    </location>
</feature>
<evidence type="ECO:0000259" key="14">
    <source>
        <dbReference type="Pfam" id="PF07715"/>
    </source>
</evidence>
<gene>
    <name evidence="15" type="ORF">C8261_11975</name>
</gene>
<dbReference type="PANTHER" id="PTHR30069:SF27">
    <property type="entry name" value="BLL4766 PROTEIN"/>
    <property type="match status" value="1"/>
</dbReference>
<dbReference type="InterPro" id="IPR012910">
    <property type="entry name" value="Plug_dom"/>
</dbReference>
<feature type="region of interest" description="Disordered" evidence="12">
    <location>
        <begin position="14"/>
        <end position="34"/>
    </location>
</feature>
<evidence type="ECO:0000259" key="13">
    <source>
        <dbReference type="Pfam" id="PF00593"/>
    </source>
</evidence>
<organism evidence="15 16">
    <name type="scientific">Pseudothauera lacus</name>
    <dbReference type="NCBI Taxonomy" id="2136175"/>
    <lineage>
        <taxon>Bacteria</taxon>
        <taxon>Pseudomonadati</taxon>
        <taxon>Pseudomonadota</taxon>
        <taxon>Betaproteobacteria</taxon>
        <taxon>Rhodocyclales</taxon>
        <taxon>Zoogloeaceae</taxon>
        <taxon>Pseudothauera</taxon>
    </lineage>
</organism>
<dbReference type="InterPro" id="IPR039426">
    <property type="entry name" value="TonB-dep_rcpt-like"/>
</dbReference>
<feature type="compositionally biased region" description="Pro residues" evidence="12">
    <location>
        <begin position="22"/>
        <end position="32"/>
    </location>
</feature>
<evidence type="ECO:0000256" key="12">
    <source>
        <dbReference type="SAM" id="MobiDB-lite"/>
    </source>
</evidence>
<dbReference type="PANTHER" id="PTHR30069">
    <property type="entry name" value="TONB-DEPENDENT OUTER MEMBRANE RECEPTOR"/>
    <property type="match status" value="1"/>
</dbReference>
<evidence type="ECO:0000256" key="3">
    <source>
        <dbReference type="ARBA" id="ARBA00022448"/>
    </source>
</evidence>
<dbReference type="InterPro" id="IPR037066">
    <property type="entry name" value="Plug_dom_sf"/>
</dbReference>
<keyword evidence="5 10" id="KW-0812">Transmembrane</keyword>
<dbReference type="PROSITE" id="PS52016">
    <property type="entry name" value="TONB_DEPENDENT_REC_3"/>
    <property type="match status" value="1"/>
</dbReference>